<evidence type="ECO:0000256" key="2">
    <source>
        <dbReference type="ARBA" id="ARBA00040158"/>
    </source>
</evidence>
<evidence type="ECO:0000313" key="9">
    <source>
        <dbReference type="Proteomes" id="UP000475862"/>
    </source>
</evidence>
<feature type="domain" description="J" evidence="7">
    <location>
        <begin position="82"/>
        <end position="145"/>
    </location>
</feature>
<evidence type="ECO:0000256" key="1">
    <source>
        <dbReference type="ARBA" id="ARBA00023186"/>
    </source>
</evidence>
<dbReference type="InterPro" id="IPR001623">
    <property type="entry name" value="DnaJ_domain"/>
</dbReference>
<proteinExistence type="predicted"/>
<dbReference type="SUPFAM" id="SSF46565">
    <property type="entry name" value="Chaperone J-domain"/>
    <property type="match status" value="1"/>
</dbReference>
<comment type="function">
    <text evidence="4">Co-chaperone for Hsp70 protein HSPA5/BiP that acts as a key repressor of the ERN1/IRE1-mediated unfolded protein response (UPR). J domain-containing co-chaperones stimulate the ATPase activity of Hsp70 proteins and are required for efficient substrate recognition by Hsp70 proteins. In the unstressed endoplasmic reticulum, interacts with the luminal region of ERN1/IRE1 and selectively recruits HSPA5/BiP: HSPA5/BiP disrupts the dimerization of the active ERN1/IRE1 luminal region, thereby inactivating ERN1/IRE1. Also involved in endoplasmic reticulum-associated degradation (ERAD) of misfolded proteins. Required for survival of B-cell progenitors and normal antibody production.</text>
</comment>
<keyword evidence="9" id="KW-1185">Reference proteome</keyword>
<comment type="subunit">
    <text evidence="5">Interacts with HSPA5/BiP; interaction is direct. Interacts with ERN1/IRE1 (via the luminal region). Interacts with DERL1.</text>
</comment>
<evidence type="ECO:0000259" key="7">
    <source>
        <dbReference type="PROSITE" id="PS50076"/>
    </source>
</evidence>
<evidence type="ECO:0000256" key="5">
    <source>
        <dbReference type="ARBA" id="ARBA00046365"/>
    </source>
</evidence>
<gene>
    <name evidence="8" type="ORF">AGLY_013238</name>
</gene>
<evidence type="ECO:0000313" key="8">
    <source>
        <dbReference type="EMBL" id="KAE9526590.1"/>
    </source>
</evidence>
<dbReference type="PROSITE" id="PS50076">
    <property type="entry name" value="DNAJ_2"/>
    <property type="match status" value="1"/>
</dbReference>
<accession>A0A6G0T633</accession>
<protein>
    <recommendedName>
        <fullName evidence="2">DnaJ homolog subfamily B member 9</fullName>
    </recommendedName>
    <alternativeName>
        <fullName evidence="3">Endoplasmic reticulum DNA J domain-containing protein 4</fullName>
    </alternativeName>
</protein>
<dbReference type="InterPro" id="IPR018253">
    <property type="entry name" value="DnaJ_domain_CS"/>
</dbReference>
<dbReference type="EMBL" id="VYZN01000054">
    <property type="protein sequence ID" value="KAE9526590.1"/>
    <property type="molecule type" value="Genomic_DNA"/>
</dbReference>
<dbReference type="PRINTS" id="PR00625">
    <property type="entry name" value="JDOMAIN"/>
</dbReference>
<dbReference type="PROSITE" id="PS00636">
    <property type="entry name" value="DNAJ_1"/>
    <property type="match status" value="1"/>
</dbReference>
<reference evidence="8 9" key="1">
    <citation type="submission" date="2019-08" db="EMBL/GenBank/DDBJ databases">
        <title>The genome of the soybean aphid Biotype 1, its phylome, world population structure and adaptation to the North American continent.</title>
        <authorList>
            <person name="Giordano R."/>
            <person name="Donthu R.K."/>
            <person name="Hernandez A.G."/>
            <person name="Wright C.L."/>
            <person name="Zimin A.V."/>
        </authorList>
    </citation>
    <scope>NUCLEOTIDE SEQUENCE [LARGE SCALE GENOMIC DNA]</scope>
    <source>
        <tissue evidence="8">Whole aphids</tissue>
    </source>
</reference>
<name>A0A6G0T633_APHGL</name>
<dbReference type="GO" id="GO:0051787">
    <property type="term" value="F:misfolded protein binding"/>
    <property type="evidence" value="ECO:0007669"/>
    <property type="project" value="TreeGrafter"/>
</dbReference>
<organism evidence="8 9">
    <name type="scientific">Aphis glycines</name>
    <name type="common">Soybean aphid</name>
    <dbReference type="NCBI Taxonomy" id="307491"/>
    <lineage>
        <taxon>Eukaryota</taxon>
        <taxon>Metazoa</taxon>
        <taxon>Ecdysozoa</taxon>
        <taxon>Arthropoda</taxon>
        <taxon>Hexapoda</taxon>
        <taxon>Insecta</taxon>
        <taxon>Pterygota</taxon>
        <taxon>Neoptera</taxon>
        <taxon>Paraneoptera</taxon>
        <taxon>Hemiptera</taxon>
        <taxon>Sternorrhyncha</taxon>
        <taxon>Aphidomorpha</taxon>
        <taxon>Aphidoidea</taxon>
        <taxon>Aphididae</taxon>
        <taxon>Aphidini</taxon>
        <taxon>Aphis</taxon>
        <taxon>Aphis</taxon>
    </lineage>
</organism>
<dbReference type="PANTHER" id="PTHR44360">
    <property type="entry name" value="DNAJ HOMOLOG SUBFAMILY B MEMBER 9"/>
    <property type="match status" value="1"/>
</dbReference>
<dbReference type="SMART" id="SM00271">
    <property type="entry name" value="DnaJ"/>
    <property type="match status" value="1"/>
</dbReference>
<dbReference type="OrthoDB" id="552049at2759"/>
<dbReference type="InterPro" id="IPR036869">
    <property type="entry name" value="J_dom_sf"/>
</dbReference>
<sequence length="340" mass="39457">MRKCTVLVYTAGWIAARCAFQTILSGKQMSPVTVNVMTLRCHGFWLKCWQTDLAIVSRKKLTIYFNTRRCFNITTPLGASKNYYDVLGIPRDANPKQIKDAYYKLAMKHHPDKNQGVLTKEFRDIKEAYDVLSNESSRMKYNNSKGTDFSNNNYRSQNSSTSSNWTSNSSYGRYNTNYEYTYNRSRTENSHARYKRPEGYNSLKPFNVFINVISVPKNIIKTQIDIMLLSFIKNRTLKWILFQLFQYLWTLGLKNLNYNVLIPSSSPSNGLAEFIKSLLESQTIRIELTEIEAIKGKAVRVNVSENEKVLVVNLPRGVQRNQSFYLFYLIDNDDNTKFKS</sequence>
<dbReference type="PANTHER" id="PTHR44360:SF1">
    <property type="entry name" value="DNAJ HOMOLOG SUBFAMILY B MEMBER 9"/>
    <property type="match status" value="1"/>
</dbReference>
<dbReference type="GO" id="GO:0005783">
    <property type="term" value="C:endoplasmic reticulum"/>
    <property type="evidence" value="ECO:0007669"/>
    <property type="project" value="TreeGrafter"/>
</dbReference>
<evidence type="ECO:0000256" key="6">
    <source>
        <dbReference type="SAM" id="MobiDB-lite"/>
    </source>
</evidence>
<dbReference type="Proteomes" id="UP000475862">
    <property type="component" value="Unassembled WGS sequence"/>
</dbReference>
<dbReference type="Pfam" id="PF00226">
    <property type="entry name" value="DnaJ"/>
    <property type="match status" value="1"/>
</dbReference>
<feature type="region of interest" description="Disordered" evidence="6">
    <location>
        <begin position="142"/>
        <end position="167"/>
    </location>
</feature>
<dbReference type="Gene3D" id="1.10.287.110">
    <property type="entry name" value="DnaJ domain"/>
    <property type="match status" value="1"/>
</dbReference>
<dbReference type="GO" id="GO:0051087">
    <property type="term" value="F:protein-folding chaperone binding"/>
    <property type="evidence" value="ECO:0007669"/>
    <property type="project" value="TreeGrafter"/>
</dbReference>
<dbReference type="InterPro" id="IPR051948">
    <property type="entry name" value="Hsp70_co-chaperone_J-domain"/>
</dbReference>
<comment type="caution">
    <text evidence="8">The sequence shown here is derived from an EMBL/GenBank/DDBJ whole genome shotgun (WGS) entry which is preliminary data.</text>
</comment>
<dbReference type="AlphaFoldDB" id="A0A6G0T633"/>
<evidence type="ECO:0000256" key="3">
    <source>
        <dbReference type="ARBA" id="ARBA00041533"/>
    </source>
</evidence>
<dbReference type="CDD" id="cd06257">
    <property type="entry name" value="DnaJ"/>
    <property type="match status" value="1"/>
</dbReference>
<dbReference type="GO" id="GO:0036503">
    <property type="term" value="P:ERAD pathway"/>
    <property type="evidence" value="ECO:0007669"/>
    <property type="project" value="TreeGrafter"/>
</dbReference>
<evidence type="ECO:0000256" key="4">
    <source>
        <dbReference type="ARBA" id="ARBA00045428"/>
    </source>
</evidence>
<keyword evidence="1" id="KW-0143">Chaperone</keyword>
<feature type="compositionally biased region" description="Low complexity" evidence="6">
    <location>
        <begin position="150"/>
        <end position="167"/>
    </location>
</feature>